<comment type="similarity">
    <text evidence="6">Belongs to the UPF0758 family.</text>
</comment>
<keyword evidence="3" id="KW-0378">Hydrolase</keyword>
<dbReference type="GO" id="GO:0006508">
    <property type="term" value="P:proteolysis"/>
    <property type="evidence" value="ECO:0007669"/>
    <property type="project" value="UniProtKB-KW"/>
</dbReference>
<keyword evidence="2" id="KW-0479">Metal-binding</keyword>
<keyword evidence="1" id="KW-0645">Protease</keyword>
<evidence type="ECO:0000313" key="8">
    <source>
        <dbReference type="EMBL" id="UUX49712.1"/>
    </source>
</evidence>
<evidence type="ECO:0000313" key="9">
    <source>
        <dbReference type="Proteomes" id="UP001060336"/>
    </source>
</evidence>
<dbReference type="PROSITE" id="PS50249">
    <property type="entry name" value="MPN"/>
    <property type="match status" value="1"/>
</dbReference>
<keyword evidence="9" id="KW-1185">Reference proteome</keyword>
<dbReference type="InterPro" id="IPR010994">
    <property type="entry name" value="RuvA_2-like"/>
</dbReference>
<dbReference type="KEGG" id="naci:NUH88_20225"/>
<dbReference type="PROSITE" id="PS01302">
    <property type="entry name" value="UPF0758"/>
    <property type="match status" value="1"/>
</dbReference>
<dbReference type="GO" id="GO:0008237">
    <property type="term" value="F:metallopeptidase activity"/>
    <property type="evidence" value="ECO:0007669"/>
    <property type="project" value="UniProtKB-KW"/>
</dbReference>
<dbReference type="Pfam" id="PF20582">
    <property type="entry name" value="UPF0758_N"/>
    <property type="match status" value="1"/>
</dbReference>
<dbReference type="RefSeq" id="WP_257768538.1">
    <property type="nucleotide sequence ID" value="NZ_CP102480.1"/>
</dbReference>
<dbReference type="SUPFAM" id="SSF102712">
    <property type="entry name" value="JAB1/MPN domain"/>
    <property type="match status" value="1"/>
</dbReference>
<reference evidence="8" key="1">
    <citation type="submission" date="2022-08" db="EMBL/GenBank/DDBJ databases">
        <title>Nisaea acidiphila sp. nov., isolated from a marine algal debris and emended description of the genus Nisaea Urios et al. 2008.</title>
        <authorList>
            <person name="Kwon K."/>
        </authorList>
    </citation>
    <scope>NUCLEOTIDE SEQUENCE</scope>
    <source>
        <strain evidence="8">MEBiC11861</strain>
    </source>
</reference>
<dbReference type="EMBL" id="CP102480">
    <property type="protein sequence ID" value="UUX49712.1"/>
    <property type="molecule type" value="Genomic_DNA"/>
</dbReference>
<evidence type="ECO:0000256" key="4">
    <source>
        <dbReference type="ARBA" id="ARBA00022833"/>
    </source>
</evidence>
<dbReference type="Gene3D" id="3.40.140.10">
    <property type="entry name" value="Cytidine Deaminase, domain 2"/>
    <property type="match status" value="1"/>
</dbReference>
<protein>
    <submittedName>
        <fullName evidence="8">DNA repair protein RadC</fullName>
    </submittedName>
</protein>
<evidence type="ECO:0000256" key="2">
    <source>
        <dbReference type="ARBA" id="ARBA00022723"/>
    </source>
</evidence>
<dbReference type="SUPFAM" id="SSF47781">
    <property type="entry name" value="RuvA domain 2-like"/>
    <property type="match status" value="1"/>
</dbReference>
<dbReference type="GO" id="GO:0046872">
    <property type="term" value="F:metal ion binding"/>
    <property type="evidence" value="ECO:0007669"/>
    <property type="project" value="UniProtKB-KW"/>
</dbReference>
<dbReference type="AlphaFoldDB" id="A0A9J7AQP1"/>
<evidence type="ECO:0000256" key="5">
    <source>
        <dbReference type="ARBA" id="ARBA00023049"/>
    </source>
</evidence>
<dbReference type="Gene3D" id="1.10.150.20">
    <property type="entry name" value="5' to 3' exonuclease, C-terminal subdomain"/>
    <property type="match status" value="1"/>
</dbReference>
<dbReference type="InterPro" id="IPR020891">
    <property type="entry name" value="UPF0758_CS"/>
</dbReference>
<dbReference type="InterPro" id="IPR046778">
    <property type="entry name" value="UPF0758_N"/>
</dbReference>
<dbReference type="PANTHER" id="PTHR30471:SF3">
    <property type="entry name" value="UPF0758 PROTEIN YEES-RELATED"/>
    <property type="match status" value="1"/>
</dbReference>
<dbReference type="InterPro" id="IPR037518">
    <property type="entry name" value="MPN"/>
</dbReference>
<dbReference type="InterPro" id="IPR001405">
    <property type="entry name" value="UPF0758"/>
</dbReference>
<sequence>MPRDIPSPDYNAGHRRRLRDRFLKTGPERVADYELLELVLFHSRPRGDVKPLARMLLDRFGSFSEIVSAPAEDLMKLRGVGESTATALKAIRAAAIRLMQEEVRERAVVSSWDQLIAYCRAAMGFSKREQFRVLFLDKKNRIIADEILQEGTVDHTPVYPREVVARALDLGATALILVHNHPSGDTTPSKADIDMTNQIRQAASVLGIVLHDHIVVGRSAHTSFKARGLL</sequence>
<keyword evidence="5" id="KW-0482">Metalloprotease</keyword>
<accession>A0A9J7AQP1</accession>
<evidence type="ECO:0000256" key="1">
    <source>
        <dbReference type="ARBA" id="ARBA00022670"/>
    </source>
</evidence>
<keyword evidence="4" id="KW-0862">Zinc</keyword>
<evidence type="ECO:0000259" key="7">
    <source>
        <dbReference type="PROSITE" id="PS50249"/>
    </source>
</evidence>
<dbReference type="Proteomes" id="UP001060336">
    <property type="component" value="Chromosome"/>
</dbReference>
<dbReference type="PANTHER" id="PTHR30471">
    <property type="entry name" value="DNA REPAIR PROTEIN RADC"/>
    <property type="match status" value="1"/>
</dbReference>
<dbReference type="CDD" id="cd08071">
    <property type="entry name" value="MPN_DUF2466"/>
    <property type="match status" value="1"/>
</dbReference>
<gene>
    <name evidence="8" type="primary">radC</name>
    <name evidence="8" type="ORF">NUH88_20225</name>
</gene>
<dbReference type="Pfam" id="PF04002">
    <property type="entry name" value="RadC"/>
    <property type="match status" value="1"/>
</dbReference>
<proteinExistence type="inferred from homology"/>
<feature type="domain" description="MPN" evidence="7">
    <location>
        <begin position="108"/>
        <end position="230"/>
    </location>
</feature>
<organism evidence="8 9">
    <name type="scientific">Nisaea acidiphila</name>
    <dbReference type="NCBI Taxonomy" id="1862145"/>
    <lineage>
        <taxon>Bacteria</taxon>
        <taxon>Pseudomonadati</taxon>
        <taxon>Pseudomonadota</taxon>
        <taxon>Alphaproteobacteria</taxon>
        <taxon>Rhodospirillales</taxon>
        <taxon>Thalassobaculaceae</taxon>
        <taxon>Nisaea</taxon>
    </lineage>
</organism>
<dbReference type="NCBIfam" id="TIGR00608">
    <property type="entry name" value="radc"/>
    <property type="match status" value="1"/>
</dbReference>
<evidence type="ECO:0000256" key="3">
    <source>
        <dbReference type="ARBA" id="ARBA00022801"/>
    </source>
</evidence>
<dbReference type="InterPro" id="IPR025657">
    <property type="entry name" value="RadC_JAB"/>
</dbReference>
<dbReference type="NCBIfam" id="NF000642">
    <property type="entry name" value="PRK00024.1"/>
    <property type="match status" value="1"/>
</dbReference>
<evidence type="ECO:0000256" key="6">
    <source>
        <dbReference type="RuleBase" id="RU003797"/>
    </source>
</evidence>
<name>A0A9J7AQP1_9PROT</name>